<dbReference type="InterPro" id="IPR017441">
    <property type="entry name" value="Protein_kinase_ATP_BS"/>
</dbReference>
<dbReference type="EMBL" id="JH159161">
    <property type="protein sequence ID" value="EGZ07836.1"/>
    <property type="molecule type" value="Genomic_DNA"/>
</dbReference>
<dbReference type="RefSeq" id="XP_009536008.1">
    <property type="nucleotide sequence ID" value="XM_009537713.1"/>
</dbReference>
<proteinExistence type="predicted"/>
<reference evidence="5 6" key="1">
    <citation type="journal article" date="2006" name="Science">
        <title>Phytophthora genome sequences uncover evolutionary origins and mechanisms of pathogenesis.</title>
        <authorList>
            <person name="Tyler B.M."/>
            <person name="Tripathy S."/>
            <person name="Zhang X."/>
            <person name="Dehal P."/>
            <person name="Jiang R.H."/>
            <person name="Aerts A."/>
            <person name="Arredondo F.D."/>
            <person name="Baxter L."/>
            <person name="Bensasson D."/>
            <person name="Beynon J.L."/>
            <person name="Chapman J."/>
            <person name="Damasceno C.M."/>
            <person name="Dorrance A.E."/>
            <person name="Dou D."/>
            <person name="Dickerman A.W."/>
            <person name="Dubchak I.L."/>
            <person name="Garbelotto M."/>
            <person name="Gijzen M."/>
            <person name="Gordon S.G."/>
            <person name="Govers F."/>
            <person name="Grunwald N.J."/>
            <person name="Huang W."/>
            <person name="Ivors K.L."/>
            <person name="Jones R.W."/>
            <person name="Kamoun S."/>
            <person name="Krampis K."/>
            <person name="Lamour K.H."/>
            <person name="Lee M.K."/>
            <person name="McDonald W.H."/>
            <person name="Medina M."/>
            <person name="Meijer H.J."/>
            <person name="Nordberg E.K."/>
            <person name="Maclean D.J."/>
            <person name="Ospina-Giraldo M.D."/>
            <person name="Morris P.F."/>
            <person name="Phuntumart V."/>
            <person name="Putnam N.H."/>
            <person name="Rash S."/>
            <person name="Rose J.K."/>
            <person name="Sakihama Y."/>
            <person name="Salamov A.A."/>
            <person name="Savidor A."/>
            <person name="Scheuring C.F."/>
            <person name="Smith B.M."/>
            <person name="Sobral B.W."/>
            <person name="Terry A."/>
            <person name="Torto-Alalibo T.A."/>
            <person name="Win J."/>
            <person name="Xu Z."/>
            <person name="Zhang H."/>
            <person name="Grigoriev I.V."/>
            <person name="Rokhsar D.S."/>
            <person name="Boore J.L."/>
        </authorList>
    </citation>
    <scope>NUCLEOTIDE SEQUENCE [LARGE SCALE GENOMIC DNA]</scope>
    <source>
        <strain evidence="5 6">P6497</strain>
    </source>
</reference>
<keyword evidence="1 3" id="KW-0547">Nucleotide-binding</keyword>
<evidence type="ECO:0000259" key="4">
    <source>
        <dbReference type="PROSITE" id="PS50011"/>
    </source>
</evidence>
<name>G5A7F7_PHYSP</name>
<evidence type="ECO:0000256" key="2">
    <source>
        <dbReference type="ARBA" id="ARBA00022840"/>
    </source>
</evidence>
<dbReference type="InterPro" id="IPR050198">
    <property type="entry name" value="Non-receptor_tyrosine_kinases"/>
</dbReference>
<accession>G5A7F7</accession>
<dbReference type="OMA" id="ISECWEH"/>
<dbReference type="KEGG" id="psoj:PHYSODRAFT_252794"/>
<dbReference type="InterPro" id="IPR011009">
    <property type="entry name" value="Kinase-like_dom_sf"/>
</dbReference>
<dbReference type="Gene3D" id="1.10.510.10">
    <property type="entry name" value="Transferase(Phosphotransferase) domain 1"/>
    <property type="match status" value="1"/>
</dbReference>
<dbReference type="Gene3D" id="3.30.200.20">
    <property type="entry name" value="Phosphorylase Kinase, domain 1"/>
    <property type="match status" value="1"/>
</dbReference>
<dbReference type="PROSITE" id="PS50011">
    <property type="entry name" value="PROTEIN_KINASE_DOM"/>
    <property type="match status" value="1"/>
</dbReference>
<dbReference type="STRING" id="1094619.G5A7F7"/>
<feature type="domain" description="Protein kinase" evidence="4">
    <location>
        <begin position="205"/>
        <end position="474"/>
    </location>
</feature>
<dbReference type="GO" id="GO:0005524">
    <property type="term" value="F:ATP binding"/>
    <property type="evidence" value="ECO:0007669"/>
    <property type="project" value="UniProtKB-UniRule"/>
</dbReference>
<sequence>MASFPVDRLNNKSSVAILETLCKRSRYNPDSEQLCAQLYERVKDLHDAIASDEGQLKRKYIDVLVRSVKLTHRDPLLLRLATSNSTPYKVRELHTVLDDIAAGLSVSDHDPIMQWQEGWDRASEGMRSRLVQMVTASNERVLTSDLRGEKRVEEALMTLYAGLESYEPEEFRQFKRRIYDQVRQFSSIHGPAMFDWYTPRQNVRIDKDQWIGNGTFGDVSRGTLLLLNGERQNVVVKQVFKHVTSDANSTELFMRQLEFWYDLMKNEDIPKTHILKLYAAVHIGDPQLYVCEDAVNGSLMDFLGKEENRSQFWPMFLQVAEGLKTLHSKGMVHGGLKCTNILVGEGNVAKLGDFGFSFIRSLSIELSSHKNKAMTSSVRWKAKEMLQELTDSNYRFASDVYSMGMCMIEAITQEPPFGLLDDDAVTALIMSGAGHERPDGVSDAAWDLISDLCAADYTQRPTLGQAAQRISELAANGAGVGA</sequence>
<organism evidence="5 6">
    <name type="scientific">Phytophthora sojae (strain P6497)</name>
    <name type="common">Soybean stem and root rot agent</name>
    <name type="synonym">Phytophthora megasperma f. sp. glycines</name>
    <dbReference type="NCBI Taxonomy" id="1094619"/>
    <lineage>
        <taxon>Eukaryota</taxon>
        <taxon>Sar</taxon>
        <taxon>Stramenopiles</taxon>
        <taxon>Oomycota</taxon>
        <taxon>Peronosporomycetes</taxon>
        <taxon>Peronosporales</taxon>
        <taxon>Peronosporaceae</taxon>
        <taxon>Phytophthora</taxon>
    </lineage>
</organism>
<dbReference type="GO" id="GO:0004672">
    <property type="term" value="F:protein kinase activity"/>
    <property type="evidence" value="ECO:0007669"/>
    <property type="project" value="InterPro"/>
</dbReference>
<protein>
    <recommendedName>
        <fullName evidence="4">Protein kinase domain-containing protein</fullName>
    </recommendedName>
</protein>
<dbReference type="SMR" id="G5A7F7"/>
<keyword evidence="2 3" id="KW-0067">ATP-binding</keyword>
<dbReference type="InParanoid" id="G5A7F7"/>
<dbReference type="PANTHER" id="PTHR24418">
    <property type="entry name" value="TYROSINE-PROTEIN KINASE"/>
    <property type="match status" value="1"/>
</dbReference>
<dbReference type="GeneID" id="20638310"/>
<dbReference type="InterPro" id="IPR001245">
    <property type="entry name" value="Ser-Thr/Tyr_kinase_cat_dom"/>
</dbReference>
<dbReference type="SUPFAM" id="SSF56112">
    <property type="entry name" value="Protein kinase-like (PK-like)"/>
    <property type="match status" value="1"/>
</dbReference>
<dbReference type="AlphaFoldDB" id="G5A7F7"/>
<dbReference type="Pfam" id="PF07714">
    <property type="entry name" value="PK_Tyr_Ser-Thr"/>
    <property type="match status" value="1"/>
</dbReference>
<evidence type="ECO:0000256" key="3">
    <source>
        <dbReference type="PROSITE-ProRule" id="PRU10141"/>
    </source>
</evidence>
<dbReference type="InterPro" id="IPR000719">
    <property type="entry name" value="Prot_kinase_dom"/>
</dbReference>
<evidence type="ECO:0000313" key="6">
    <source>
        <dbReference type="Proteomes" id="UP000002640"/>
    </source>
</evidence>
<dbReference type="PROSITE" id="PS00107">
    <property type="entry name" value="PROTEIN_KINASE_ATP"/>
    <property type="match status" value="1"/>
</dbReference>
<evidence type="ECO:0000313" key="5">
    <source>
        <dbReference type="EMBL" id="EGZ07836.1"/>
    </source>
</evidence>
<feature type="binding site" evidence="3">
    <location>
        <position position="237"/>
    </location>
    <ligand>
        <name>ATP</name>
        <dbReference type="ChEBI" id="CHEBI:30616"/>
    </ligand>
</feature>
<gene>
    <name evidence="5" type="ORF">PHYSODRAFT_252794</name>
</gene>
<dbReference type="Proteomes" id="UP000002640">
    <property type="component" value="Unassembled WGS sequence"/>
</dbReference>
<evidence type="ECO:0000256" key="1">
    <source>
        <dbReference type="ARBA" id="ARBA00022741"/>
    </source>
</evidence>
<keyword evidence="6" id="KW-1185">Reference proteome</keyword>